<dbReference type="InterPro" id="IPR036875">
    <property type="entry name" value="Znf_CCHC_sf"/>
</dbReference>
<organism evidence="4 5">
    <name type="scientific">Tanacetum coccineum</name>
    <dbReference type="NCBI Taxonomy" id="301880"/>
    <lineage>
        <taxon>Eukaryota</taxon>
        <taxon>Viridiplantae</taxon>
        <taxon>Streptophyta</taxon>
        <taxon>Embryophyta</taxon>
        <taxon>Tracheophyta</taxon>
        <taxon>Spermatophyta</taxon>
        <taxon>Magnoliopsida</taxon>
        <taxon>eudicotyledons</taxon>
        <taxon>Gunneridae</taxon>
        <taxon>Pentapetalae</taxon>
        <taxon>asterids</taxon>
        <taxon>campanulids</taxon>
        <taxon>Asterales</taxon>
        <taxon>Asteraceae</taxon>
        <taxon>Asteroideae</taxon>
        <taxon>Anthemideae</taxon>
        <taxon>Anthemidinae</taxon>
        <taxon>Tanacetum</taxon>
    </lineage>
</organism>
<dbReference type="EMBL" id="BQNB010008986">
    <property type="protein sequence ID" value="GJS57151.1"/>
    <property type="molecule type" value="Genomic_DNA"/>
</dbReference>
<feature type="domain" description="CCHC-type" evidence="3">
    <location>
        <begin position="113"/>
        <end position="127"/>
    </location>
</feature>
<accession>A0ABQ4WWU9</accession>
<feature type="compositionally biased region" description="Basic and acidic residues" evidence="2">
    <location>
        <begin position="173"/>
        <end position="182"/>
    </location>
</feature>
<reference evidence="4" key="1">
    <citation type="journal article" date="2022" name="Int. J. Mol. Sci.">
        <title>Draft Genome of Tanacetum Coccineum: Genomic Comparison of Closely Related Tanacetum-Family Plants.</title>
        <authorList>
            <person name="Yamashiro T."/>
            <person name="Shiraishi A."/>
            <person name="Nakayama K."/>
            <person name="Satake H."/>
        </authorList>
    </citation>
    <scope>NUCLEOTIDE SEQUENCE</scope>
</reference>
<protein>
    <submittedName>
        <fullName evidence="4">Zinc finger, CCHC-type containing protein</fullName>
    </submittedName>
</protein>
<reference evidence="4" key="2">
    <citation type="submission" date="2022-01" db="EMBL/GenBank/DDBJ databases">
        <authorList>
            <person name="Yamashiro T."/>
            <person name="Shiraishi A."/>
            <person name="Satake H."/>
            <person name="Nakayama K."/>
        </authorList>
    </citation>
    <scope>NUCLEOTIDE SEQUENCE</scope>
</reference>
<feature type="region of interest" description="Disordered" evidence="2">
    <location>
        <begin position="161"/>
        <end position="182"/>
    </location>
</feature>
<dbReference type="PROSITE" id="PS50158">
    <property type="entry name" value="ZF_CCHC"/>
    <property type="match status" value="1"/>
</dbReference>
<name>A0ABQ4WWU9_9ASTR</name>
<evidence type="ECO:0000313" key="5">
    <source>
        <dbReference type="Proteomes" id="UP001151760"/>
    </source>
</evidence>
<evidence type="ECO:0000256" key="2">
    <source>
        <dbReference type="SAM" id="MobiDB-lite"/>
    </source>
</evidence>
<evidence type="ECO:0000313" key="4">
    <source>
        <dbReference type="EMBL" id="GJS57151.1"/>
    </source>
</evidence>
<keyword evidence="1" id="KW-0862">Zinc</keyword>
<proteinExistence type="predicted"/>
<keyword evidence="5" id="KW-1185">Reference proteome</keyword>
<dbReference type="InterPro" id="IPR001878">
    <property type="entry name" value="Znf_CCHC"/>
</dbReference>
<keyword evidence="1" id="KW-0863">Zinc-finger</keyword>
<evidence type="ECO:0000259" key="3">
    <source>
        <dbReference type="PROSITE" id="PS50158"/>
    </source>
</evidence>
<dbReference type="Proteomes" id="UP001151760">
    <property type="component" value="Unassembled WGS sequence"/>
</dbReference>
<sequence>MMGMMQQWSKSGKGTNGRMMTMCVMVSFLMKYFKHTLKHKKKELNLVEFGNHLRIEESLKVQASDKPKRNNVAGPSVVNMVEHNNFIRYNDNKGKPKHQDTKADPNKKSKVICWKCGKPRHLKRDCKGGKVANKPMVQAQMDDDVACYYRAIGERLRKERVLEHKRRSSRKSTKSEEYDVSF</sequence>
<dbReference type="SUPFAM" id="SSF57756">
    <property type="entry name" value="Retrovirus zinc finger-like domains"/>
    <property type="match status" value="1"/>
</dbReference>
<gene>
    <name evidence="4" type="ORF">Tco_0651935</name>
</gene>
<keyword evidence="1" id="KW-0479">Metal-binding</keyword>
<comment type="caution">
    <text evidence="4">The sequence shown here is derived from an EMBL/GenBank/DDBJ whole genome shotgun (WGS) entry which is preliminary data.</text>
</comment>
<evidence type="ECO:0000256" key="1">
    <source>
        <dbReference type="PROSITE-ProRule" id="PRU00047"/>
    </source>
</evidence>
<dbReference type="SMART" id="SM00343">
    <property type="entry name" value="ZnF_C2HC"/>
    <property type="match status" value="1"/>
</dbReference>
<feature type="compositionally biased region" description="Basic residues" evidence="2">
    <location>
        <begin position="163"/>
        <end position="172"/>
    </location>
</feature>